<dbReference type="InterPro" id="IPR019739">
    <property type="entry name" value="CTF/NFI_DNA-bd_CS"/>
</dbReference>
<evidence type="ECO:0000259" key="2">
    <source>
        <dbReference type="PROSITE" id="PS51080"/>
    </source>
</evidence>
<feature type="compositionally biased region" description="Polar residues" evidence="1">
    <location>
        <begin position="109"/>
        <end position="120"/>
    </location>
</feature>
<reference evidence="4" key="2">
    <citation type="journal article" date="2017" name="Sci. Adv.">
        <title>A tail of two voltages: Proteomic comparison of the three electric organs of the electric eel.</title>
        <authorList>
            <person name="Traeger L.L."/>
            <person name="Sabat G."/>
            <person name="Barrett-Wilt G.A."/>
            <person name="Wells G.B."/>
            <person name="Sussman M.R."/>
        </authorList>
    </citation>
    <scope>NUCLEOTIDE SEQUENCE [LARGE SCALE GENOMIC DNA]</scope>
</reference>
<name>A0A4W4GNW2_ELEEL</name>
<proteinExistence type="predicted"/>
<dbReference type="Proteomes" id="UP000314983">
    <property type="component" value="Chromosome 19"/>
</dbReference>
<accession>A0A4W4GNW2</accession>
<dbReference type="AlphaFoldDB" id="A0A4W4GNW2"/>
<dbReference type="InterPro" id="IPR020604">
    <property type="entry name" value="CTF/NFI_DNA-bd-dom"/>
</dbReference>
<sequence>MVYSLDEFHPFIEALLPHVRSIAYTWFNLQARKRKYFKKHEKRMSKDEERAVKDELLSEKPEIKQKWASRLLAKLRKDIRQEYREDFVLSVTGKKHACCVLSNPDQKDSQQSGSPSNNEPGKNPPVYLEDSFVKSGVFSVSELVRVSRTPITQGAGVNFSMSEMPSQPYYHDLNSVSLHRQLSSPPGSKRAKTIPEDSMETSPTGPDFYSSPSSPVSRPWHERDQAEMSSPTMKKTEKPLFSPTSPQDPSPRLSTFPQHHHPGLTSVGHSVISTRSPPPHSPLQFSAPAILPPAPSSYFSHPTIRYPPHLNPPDSLKNYVQPYDPSSPQSSQPNSSGQVVGKVPGHFTPVLTPSPHHGAVRPVSLSMPDTKPITTSAEGECSGDLPHTNARYSAPGTPTANRFVGLSPRDPAFLHQQQVRCEREH</sequence>
<evidence type="ECO:0000313" key="3">
    <source>
        <dbReference type="Ensembl" id="ENSEEEP00000039261.2"/>
    </source>
</evidence>
<dbReference type="GO" id="GO:0000981">
    <property type="term" value="F:DNA-binding transcription factor activity, RNA polymerase II-specific"/>
    <property type="evidence" value="ECO:0007669"/>
    <property type="project" value="TreeGrafter"/>
</dbReference>
<keyword evidence="4" id="KW-1185">Reference proteome</keyword>
<organism evidence="3 4">
    <name type="scientific">Electrophorus electricus</name>
    <name type="common">Electric eel</name>
    <name type="synonym">Gymnotus electricus</name>
    <dbReference type="NCBI Taxonomy" id="8005"/>
    <lineage>
        <taxon>Eukaryota</taxon>
        <taxon>Metazoa</taxon>
        <taxon>Chordata</taxon>
        <taxon>Craniata</taxon>
        <taxon>Vertebrata</taxon>
        <taxon>Euteleostomi</taxon>
        <taxon>Actinopterygii</taxon>
        <taxon>Neopterygii</taxon>
        <taxon>Teleostei</taxon>
        <taxon>Ostariophysi</taxon>
        <taxon>Gymnotiformes</taxon>
        <taxon>Gymnotoidei</taxon>
        <taxon>Gymnotidae</taxon>
        <taxon>Electrophorus</taxon>
    </lineage>
</organism>
<dbReference type="GO" id="GO:0000978">
    <property type="term" value="F:RNA polymerase II cis-regulatory region sequence-specific DNA binding"/>
    <property type="evidence" value="ECO:0007669"/>
    <property type="project" value="TreeGrafter"/>
</dbReference>
<dbReference type="Pfam" id="PF10524">
    <property type="entry name" value="NfI_DNAbd_pre-N"/>
    <property type="match status" value="1"/>
</dbReference>
<dbReference type="PANTHER" id="PTHR11492:SF4">
    <property type="entry name" value="NUCLEAR FACTOR 1 B-TYPE"/>
    <property type="match status" value="1"/>
</dbReference>
<feature type="compositionally biased region" description="Polar residues" evidence="1">
    <location>
        <begin position="200"/>
        <end position="216"/>
    </location>
</feature>
<reference evidence="3" key="3">
    <citation type="submission" date="2020-05" db="EMBL/GenBank/DDBJ databases">
        <title>Electrophorus electricus (electric eel) genome, fEleEle1, primary haplotype.</title>
        <authorList>
            <person name="Myers G."/>
            <person name="Meyer A."/>
            <person name="Fedrigo O."/>
            <person name="Formenti G."/>
            <person name="Rhie A."/>
            <person name="Tracey A."/>
            <person name="Sims Y."/>
            <person name="Jarvis E.D."/>
        </authorList>
    </citation>
    <scope>NUCLEOTIDE SEQUENCE [LARGE SCALE GENOMIC DNA]</scope>
</reference>
<feature type="region of interest" description="Disordered" evidence="1">
    <location>
        <begin position="101"/>
        <end position="128"/>
    </location>
</feature>
<dbReference type="Ensembl" id="ENSEEET00000039712.2">
    <property type="protein sequence ID" value="ENSEEEP00000039261.2"/>
    <property type="gene ID" value="ENSEEEG00000018612.2"/>
</dbReference>
<dbReference type="InterPro" id="IPR000647">
    <property type="entry name" value="CTF/NFI"/>
</dbReference>
<dbReference type="PROSITE" id="PS51080">
    <property type="entry name" value="CTF_NFI_2"/>
    <property type="match status" value="1"/>
</dbReference>
<dbReference type="GO" id="GO:0005634">
    <property type="term" value="C:nucleus"/>
    <property type="evidence" value="ECO:0007669"/>
    <property type="project" value="InterPro"/>
</dbReference>
<feature type="domain" description="CTF/NF-I" evidence="2">
    <location>
        <begin position="1"/>
        <end position="190"/>
    </location>
</feature>
<evidence type="ECO:0000256" key="1">
    <source>
        <dbReference type="SAM" id="MobiDB-lite"/>
    </source>
</evidence>
<feature type="region of interest" description="Disordered" evidence="1">
    <location>
        <begin position="179"/>
        <end position="263"/>
    </location>
</feature>
<evidence type="ECO:0000313" key="4">
    <source>
        <dbReference type="Proteomes" id="UP000314983"/>
    </source>
</evidence>
<dbReference type="Pfam" id="PF00859">
    <property type="entry name" value="CTF_NFI"/>
    <property type="match status" value="1"/>
</dbReference>
<dbReference type="InterPro" id="IPR019548">
    <property type="entry name" value="CTF/NFI_DNA-bd_N"/>
</dbReference>
<reference evidence="4" key="1">
    <citation type="journal article" date="2014" name="Science">
        <title>Nonhuman genetics. Genomic basis for the convergent evolution of electric organs.</title>
        <authorList>
            <person name="Gallant J.R."/>
            <person name="Traeger L.L."/>
            <person name="Volkening J.D."/>
            <person name="Moffett H."/>
            <person name="Chen P.H."/>
            <person name="Novina C.D."/>
            <person name="Phillips G.N.Jr."/>
            <person name="Anand R."/>
            <person name="Wells G.B."/>
            <person name="Pinch M."/>
            <person name="Guth R."/>
            <person name="Unguez G.A."/>
            <person name="Albert J.S."/>
            <person name="Zakon H.H."/>
            <person name="Samanta M.P."/>
            <person name="Sussman M.R."/>
        </authorList>
    </citation>
    <scope>NUCLEOTIDE SEQUENCE [LARGE SCALE GENOMIC DNA]</scope>
</reference>
<dbReference type="GeneTree" id="ENSGT00950000182916"/>
<dbReference type="PANTHER" id="PTHR11492">
    <property type="entry name" value="NUCLEAR FACTOR I"/>
    <property type="match status" value="1"/>
</dbReference>
<protein>
    <recommendedName>
        <fullName evidence="2">CTF/NF-I domain-containing protein</fullName>
    </recommendedName>
</protein>
<reference evidence="3" key="4">
    <citation type="submission" date="2025-08" db="UniProtKB">
        <authorList>
            <consortium name="Ensembl"/>
        </authorList>
    </citation>
    <scope>IDENTIFICATION</scope>
</reference>
<feature type="region of interest" description="Disordered" evidence="1">
    <location>
        <begin position="302"/>
        <end position="425"/>
    </location>
</feature>
<feature type="compositionally biased region" description="Low complexity" evidence="1">
    <location>
        <begin position="321"/>
        <end position="338"/>
    </location>
</feature>
<reference evidence="3" key="5">
    <citation type="submission" date="2025-09" db="UniProtKB">
        <authorList>
            <consortium name="Ensembl"/>
        </authorList>
    </citation>
    <scope>IDENTIFICATION</scope>
</reference>
<feature type="compositionally biased region" description="Polar residues" evidence="1">
    <location>
        <begin position="242"/>
        <end position="257"/>
    </location>
</feature>
<dbReference type="PROSITE" id="PS00349">
    <property type="entry name" value="CTF_NFI_1"/>
    <property type="match status" value="1"/>
</dbReference>
<gene>
    <name evidence="3" type="primary">NFIB</name>
</gene>